<sequence>MVSKVNFWPQQIKHGRSLLAITFGYDPGFDAISSLDGEDFSISDEAFASSPYFNSLSSPSFLLPENFINTPPANSYASFAFSSSFLRVPNCVPRSLPRFSSEITMQSPVSFPNPVAEMQLGVNSFDDFQFPVDVLMLDEPGVRTIQPSNFDPSNNSSGIIEGEEKESDDDVTKFILEWLKRNEDVISLEDLRSICLKKSTIEWAERHLGLGPHGRMQLVQVILAWVQNHHLKKKKQRLLEPHQSDVIAWGNPLPLSNQGCSTNSGVVNSDPFHTGLQPIQYCSAPINPLYHQEENMASVSSAKREAQEKRMARKRRMASLRQSRALAQSCPTVQCVSVEQGKINSGNCAFWTTEAVNSHKGMELTDLDLLSGGSSSNSQTRQTIHAAWSGDSGTVRQQDLKFHDMNLKFVLQKVLKRSDVGSIGRIVIPKKEAEIHLPELDSKDGMIILMEDIRTSHVWEIRYRSAGEMLMK</sequence>
<keyword evidence="3" id="KW-0238">DNA-binding</keyword>
<keyword evidence="2" id="KW-0805">Transcription regulation</keyword>
<reference evidence="7" key="1">
    <citation type="submission" date="2020-01" db="EMBL/GenBank/DDBJ databases">
        <title>Genome sequence of Kobresia littledalei, the first chromosome-level genome in the family Cyperaceae.</title>
        <authorList>
            <person name="Qu G."/>
        </authorList>
    </citation>
    <scope>NUCLEOTIDE SEQUENCE</scope>
    <source>
        <strain evidence="7">C.B.Clarke</strain>
        <tissue evidence="7">Leaf</tissue>
    </source>
</reference>
<evidence type="ECO:0000313" key="8">
    <source>
        <dbReference type="Proteomes" id="UP000623129"/>
    </source>
</evidence>
<dbReference type="OrthoDB" id="757982at2759"/>
<dbReference type="GO" id="GO:0003677">
    <property type="term" value="F:DNA binding"/>
    <property type="evidence" value="ECO:0007669"/>
    <property type="project" value="UniProtKB-KW"/>
</dbReference>
<name>A0A833VIB7_9POAL</name>
<evidence type="ECO:0000256" key="4">
    <source>
        <dbReference type="ARBA" id="ARBA00023163"/>
    </source>
</evidence>
<comment type="subcellular location">
    <subcellularLocation>
        <location evidence="1">Nucleus</location>
    </subcellularLocation>
</comment>
<proteinExistence type="predicted"/>
<dbReference type="PANTHER" id="PTHR31140">
    <property type="entry name" value="B3 DOMAIN-CONTAINING TRANSCRIPTION FACTOR ABI3"/>
    <property type="match status" value="1"/>
</dbReference>
<dbReference type="GO" id="GO:0005634">
    <property type="term" value="C:nucleus"/>
    <property type="evidence" value="ECO:0007669"/>
    <property type="project" value="UniProtKB-SubCell"/>
</dbReference>
<protein>
    <submittedName>
        <fullName evidence="7">B3 domain-containing protein VP1-like protein</fullName>
    </submittedName>
</protein>
<dbReference type="EMBL" id="SWLB01000001">
    <property type="protein sequence ID" value="KAF3341862.1"/>
    <property type="molecule type" value="Genomic_DNA"/>
</dbReference>
<dbReference type="SUPFAM" id="SSF101936">
    <property type="entry name" value="DNA-binding pseudobarrel domain"/>
    <property type="match status" value="1"/>
</dbReference>
<feature type="compositionally biased region" description="Polar residues" evidence="6">
    <location>
        <begin position="145"/>
        <end position="155"/>
    </location>
</feature>
<evidence type="ECO:0000256" key="1">
    <source>
        <dbReference type="ARBA" id="ARBA00004123"/>
    </source>
</evidence>
<dbReference type="InterPro" id="IPR015300">
    <property type="entry name" value="DNA-bd_pseudobarrel_sf"/>
</dbReference>
<keyword evidence="4" id="KW-0804">Transcription</keyword>
<dbReference type="AlphaFoldDB" id="A0A833VIB7"/>
<accession>A0A833VIB7</accession>
<evidence type="ECO:0000313" key="7">
    <source>
        <dbReference type="EMBL" id="KAF3341862.1"/>
    </source>
</evidence>
<comment type="caution">
    <text evidence="7">The sequence shown here is derived from an EMBL/GenBank/DDBJ whole genome shotgun (WGS) entry which is preliminary data.</text>
</comment>
<organism evidence="7 8">
    <name type="scientific">Carex littledalei</name>
    <dbReference type="NCBI Taxonomy" id="544730"/>
    <lineage>
        <taxon>Eukaryota</taxon>
        <taxon>Viridiplantae</taxon>
        <taxon>Streptophyta</taxon>
        <taxon>Embryophyta</taxon>
        <taxon>Tracheophyta</taxon>
        <taxon>Spermatophyta</taxon>
        <taxon>Magnoliopsida</taxon>
        <taxon>Liliopsida</taxon>
        <taxon>Poales</taxon>
        <taxon>Cyperaceae</taxon>
        <taxon>Cyperoideae</taxon>
        <taxon>Cariceae</taxon>
        <taxon>Carex</taxon>
        <taxon>Carex subgen. Euthyceras</taxon>
    </lineage>
</organism>
<evidence type="ECO:0000256" key="5">
    <source>
        <dbReference type="ARBA" id="ARBA00023242"/>
    </source>
</evidence>
<keyword evidence="8" id="KW-1185">Reference proteome</keyword>
<dbReference type="Gene3D" id="2.40.330.10">
    <property type="entry name" value="DNA-binding pseudobarrel domain"/>
    <property type="match status" value="1"/>
</dbReference>
<dbReference type="InterPro" id="IPR044800">
    <property type="entry name" value="LEC2-like"/>
</dbReference>
<dbReference type="PANTHER" id="PTHR31140:SF81">
    <property type="entry name" value="B3 DOMAIN-CONTAINING TRANSCRIPTION FACTOR ABI3"/>
    <property type="match status" value="1"/>
</dbReference>
<keyword evidence="5" id="KW-0539">Nucleus</keyword>
<evidence type="ECO:0000256" key="6">
    <source>
        <dbReference type="SAM" id="MobiDB-lite"/>
    </source>
</evidence>
<evidence type="ECO:0000256" key="2">
    <source>
        <dbReference type="ARBA" id="ARBA00023015"/>
    </source>
</evidence>
<dbReference type="Proteomes" id="UP000623129">
    <property type="component" value="Unassembled WGS sequence"/>
</dbReference>
<feature type="region of interest" description="Disordered" evidence="6">
    <location>
        <begin position="145"/>
        <end position="164"/>
    </location>
</feature>
<dbReference type="GO" id="GO:0003700">
    <property type="term" value="F:DNA-binding transcription factor activity"/>
    <property type="evidence" value="ECO:0007669"/>
    <property type="project" value="InterPro"/>
</dbReference>
<evidence type="ECO:0000256" key="3">
    <source>
        <dbReference type="ARBA" id="ARBA00023125"/>
    </source>
</evidence>
<gene>
    <name evidence="7" type="ORF">FCM35_KLT00500</name>
</gene>